<name>A0ABW2QR53_9BURK</name>
<accession>A0ABW2QR53</accession>
<dbReference type="EMBL" id="JBHTCA010000039">
    <property type="protein sequence ID" value="MFC7411633.1"/>
    <property type="molecule type" value="Genomic_DNA"/>
</dbReference>
<dbReference type="RefSeq" id="WP_382228318.1">
    <property type="nucleotide sequence ID" value="NZ_JBHTCA010000039.1"/>
</dbReference>
<comment type="caution">
    <text evidence="2">The sequence shown here is derived from an EMBL/GenBank/DDBJ whole genome shotgun (WGS) entry which is preliminary data.</text>
</comment>
<feature type="signal peptide" evidence="1">
    <location>
        <begin position="1"/>
        <end position="18"/>
    </location>
</feature>
<evidence type="ECO:0000256" key="1">
    <source>
        <dbReference type="SAM" id="SignalP"/>
    </source>
</evidence>
<keyword evidence="1" id="KW-0732">Signal</keyword>
<protein>
    <submittedName>
        <fullName evidence="2">Uncharacterized protein</fullName>
    </submittedName>
</protein>
<organism evidence="2 3">
    <name type="scientific">Hydrogenophaga atypica</name>
    <dbReference type="NCBI Taxonomy" id="249409"/>
    <lineage>
        <taxon>Bacteria</taxon>
        <taxon>Pseudomonadati</taxon>
        <taxon>Pseudomonadota</taxon>
        <taxon>Betaproteobacteria</taxon>
        <taxon>Burkholderiales</taxon>
        <taxon>Comamonadaceae</taxon>
        <taxon>Hydrogenophaga</taxon>
    </lineage>
</organism>
<feature type="chain" id="PRO_5046753972" evidence="1">
    <location>
        <begin position="19"/>
        <end position="143"/>
    </location>
</feature>
<proteinExistence type="predicted"/>
<dbReference type="Proteomes" id="UP001596501">
    <property type="component" value="Unassembled WGS sequence"/>
</dbReference>
<sequence length="143" mass="15800">MKFRLACLLFSLATAASAQVRTPQEVHQAVRAAGGAEPFLKEMVRQTANALPIRPNQNVEITSVVGLGKRIRYQSRLLLVESKASVHDMNALKSSNINYAACSSLIMSVMIKEYGAALTYVVLARNSEYLFEYELNSETCKGR</sequence>
<keyword evidence="3" id="KW-1185">Reference proteome</keyword>
<reference evidence="3" key="1">
    <citation type="journal article" date="2019" name="Int. J. Syst. Evol. Microbiol.">
        <title>The Global Catalogue of Microorganisms (GCM) 10K type strain sequencing project: providing services to taxonomists for standard genome sequencing and annotation.</title>
        <authorList>
            <consortium name="The Broad Institute Genomics Platform"/>
            <consortium name="The Broad Institute Genome Sequencing Center for Infectious Disease"/>
            <person name="Wu L."/>
            <person name="Ma J."/>
        </authorList>
    </citation>
    <scope>NUCLEOTIDE SEQUENCE [LARGE SCALE GENOMIC DNA]</scope>
    <source>
        <strain evidence="3">CGMCC 1.12371</strain>
    </source>
</reference>
<gene>
    <name evidence="2" type="ORF">ACFQPB_22495</name>
</gene>
<evidence type="ECO:0000313" key="2">
    <source>
        <dbReference type="EMBL" id="MFC7411633.1"/>
    </source>
</evidence>
<evidence type="ECO:0000313" key="3">
    <source>
        <dbReference type="Proteomes" id="UP001596501"/>
    </source>
</evidence>